<dbReference type="SUPFAM" id="SSF48208">
    <property type="entry name" value="Six-hairpin glycosidases"/>
    <property type="match status" value="1"/>
</dbReference>
<dbReference type="GO" id="GO:0005975">
    <property type="term" value="P:carbohydrate metabolic process"/>
    <property type="evidence" value="ECO:0007669"/>
    <property type="project" value="InterPro"/>
</dbReference>
<dbReference type="Gene3D" id="2.60.420.10">
    <property type="entry name" value="Maltose phosphorylase, domain 3"/>
    <property type="match status" value="1"/>
</dbReference>
<name>A0A3M6Z617_HORWE</name>
<dbReference type="GO" id="GO:0003824">
    <property type="term" value="F:catalytic activity"/>
    <property type="evidence" value="ECO:0007669"/>
    <property type="project" value="UniProtKB-ARBA"/>
</dbReference>
<dbReference type="EMBL" id="QWIK01000204">
    <property type="protein sequence ID" value="RMY10720.1"/>
    <property type="molecule type" value="Genomic_DNA"/>
</dbReference>
<comment type="caution">
    <text evidence="2">The sequence shown here is derived from an EMBL/GenBank/DDBJ whole genome shotgun (WGS) entry which is preliminary data.</text>
</comment>
<dbReference type="SUPFAM" id="SSF56112">
    <property type="entry name" value="Protein kinase-like (PK-like)"/>
    <property type="match status" value="1"/>
</dbReference>
<sequence>MSTNSPKIELLQAEVDEETESYFRLLIDEKTVNYITVAAGVYDTDDMCFGPQLVEILPRLPPGDWNTGHVDKMTKDNEPIFTRTERLDYPSIQNTWHAVRWDHLDLTFGRYLRTGVYEVKSEKLHLPAVAKFARFDWEIPAHDRETAVYEWIEGRDIGPKFLGHLVEEGRVIGFLMSQVPDARHASIDDLKACQTSLEKLHRLEILHGDINKHNFLMTGSDATIIDFAEAKRCNDRRVLEEEMQGLQASLRDESGIGGRIVLENGLARSYGFVTPKTYALGTGPELNESSSYDASSIALSPENPYVTLNFESDVAGFPSFVVADLTEAVDIEVKYAEQFVALSHPESDGPWTFSNGLSNSFRVERFSLTKAGPVQSFFVQGAQRWMTIELLSNSSVSFAKIGFEATSAHSPDSELLARLNTSNPTYDSIWGLGARAVEVSCVDAGNAPSTWQVEPEGTFIRGQAPAQSVKGLTFENYTMEFSTKIIQGGIGWTVGSGRVPYGAKFYLTTNGDSSDLPSHINRTLQPVDTLVFNYGWGIVNQTTLETGPNQYFPIAEALSEENWYTISTRISPSGYNITVNDHFLAFVSTTEQTIEAATGRFGSGSPYRGTWGFGPWEDQAAWVKDVRVTAENGTTIYSNPMKTPSQVLGEYGVAPLEASVCLDGGKRDRLIWIGDFYHTARIIAASTLRYDFVLGSIEHVFQWQKPNPPFKDFVPISLPMGADLRHLDGYADLYAGLIDYQDLFMASVGNYFMSSADIVGLRPIWSKLKSLVQARLAYIDLSTGLVAGIRGEPDPSYFLGQSNGSANTALLAYTLKSLVPLATAMQEEKTADFYSAVAANLSEATNRHLWNAELGIYSLSLDAPSNYSLASIAWTILSGTANSSQAASGITKMEDLRLGVGYKSTSGQPDGDEVELSANILGFVLDALFYAHHILGVDSLGVAKRLLDDYWSSMVNQDEYRSGASWEYLYPDGSPGIDLFTSLSHPWGGAPTYVLPESVVGIRAVDPGYRRWALMPAVAEMGLEHASATTVTPFGNIDVEWRVSEGGRLQCATIFSPKDTYGYYKVPEGFSARCDGNDARGDTVEIPGGCMIELEVRRLD</sequence>
<dbReference type="Gene3D" id="1.50.10.10">
    <property type="match status" value="1"/>
</dbReference>
<dbReference type="InterPro" id="IPR012341">
    <property type="entry name" value="6hp_glycosidase-like_sf"/>
</dbReference>
<organism evidence="2 3">
    <name type="scientific">Hortaea werneckii</name>
    <name type="common">Black yeast</name>
    <name type="synonym">Cladosporium werneckii</name>
    <dbReference type="NCBI Taxonomy" id="91943"/>
    <lineage>
        <taxon>Eukaryota</taxon>
        <taxon>Fungi</taxon>
        <taxon>Dikarya</taxon>
        <taxon>Ascomycota</taxon>
        <taxon>Pezizomycotina</taxon>
        <taxon>Dothideomycetes</taxon>
        <taxon>Dothideomycetidae</taxon>
        <taxon>Mycosphaerellales</taxon>
        <taxon>Teratosphaeriaceae</taxon>
        <taxon>Hortaea</taxon>
    </lineage>
</organism>
<dbReference type="InterPro" id="IPR008928">
    <property type="entry name" value="6-hairpin_glycosidase_sf"/>
</dbReference>
<dbReference type="AlphaFoldDB" id="A0A3M6Z617"/>
<protein>
    <recommendedName>
        <fullName evidence="1">Alpha-L-rhamnosidase C-terminal domain-containing protein</fullName>
    </recommendedName>
</protein>
<dbReference type="PANTHER" id="PTHR34987:SF4">
    <property type="entry name" value="ALPHA-L-RHAMNOSIDASE C-TERMINAL DOMAIN-CONTAINING PROTEIN"/>
    <property type="match status" value="1"/>
</dbReference>
<evidence type="ECO:0000313" key="2">
    <source>
        <dbReference type="EMBL" id="RMY10720.1"/>
    </source>
</evidence>
<feature type="domain" description="Alpha-L-rhamnosidase C-terminal" evidence="1">
    <location>
        <begin position="1001"/>
        <end position="1049"/>
    </location>
</feature>
<dbReference type="InterPro" id="IPR035398">
    <property type="entry name" value="Bac_rhamnosid_C"/>
</dbReference>
<dbReference type="Pfam" id="PF17390">
    <property type="entry name" value="Bac_rhamnosid_C"/>
    <property type="match status" value="1"/>
</dbReference>
<evidence type="ECO:0000259" key="1">
    <source>
        <dbReference type="Pfam" id="PF17390"/>
    </source>
</evidence>
<proteinExistence type="predicted"/>
<dbReference type="InterPro" id="IPR011009">
    <property type="entry name" value="Kinase-like_dom_sf"/>
</dbReference>
<reference evidence="2 3" key="1">
    <citation type="journal article" date="2018" name="BMC Genomics">
        <title>Genomic evidence for intraspecific hybridization in a clonal and extremely halotolerant yeast.</title>
        <authorList>
            <person name="Gostincar C."/>
            <person name="Stajich J.E."/>
            <person name="Zupancic J."/>
            <person name="Zalar P."/>
            <person name="Gunde-Cimerman N."/>
        </authorList>
    </citation>
    <scope>NUCLEOTIDE SEQUENCE [LARGE SCALE GENOMIC DNA]</scope>
    <source>
        <strain evidence="2 3">EXF-6654</strain>
    </source>
</reference>
<gene>
    <name evidence="2" type="ORF">D0868_03542</name>
</gene>
<dbReference type="Proteomes" id="UP000282582">
    <property type="component" value="Unassembled WGS sequence"/>
</dbReference>
<dbReference type="VEuPathDB" id="FungiDB:BTJ68_13275"/>
<accession>A0A3M6Z617</accession>
<evidence type="ECO:0000313" key="3">
    <source>
        <dbReference type="Proteomes" id="UP000282582"/>
    </source>
</evidence>
<dbReference type="Gene3D" id="1.10.510.10">
    <property type="entry name" value="Transferase(Phosphotransferase) domain 1"/>
    <property type="match status" value="1"/>
</dbReference>
<dbReference type="PANTHER" id="PTHR34987">
    <property type="entry name" value="C, PUTATIVE (AFU_ORTHOLOGUE AFUA_3G02880)-RELATED"/>
    <property type="match status" value="1"/>
</dbReference>